<evidence type="ECO:0000313" key="9">
    <source>
        <dbReference type="EMBL" id="MFB9753321.1"/>
    </source>
</evidence>
<evidence type="ECO:0000256" key="2">
    <source>
        <dbReference type="ARBA" id="ARBA00022448"/>
    </source>
</evidence>
<evidence type="ECO:0000256" key="5">
    <source>
        <dbReference type="ARBA" id="ARBA00022989"/>
    </source>
</evidence>
<feature type="transmembrane region" description="Helical" evidence="7">
    <location>
        <begin position="142"/>
        <end position="160"/>
    </location>
</feature>
<dbReference type="Pfam" id="PF00528">
    <property type="entry name" value="BPD_transp_1"/>
    <property type="match status" value="1"/>
</dbReference>
<keyword evidence="4 7" id="KW-0812">Transmembrane</keyword>
<dbReference type="PANTHER" id="PTHR43744">
    <property type="entry name" value="ABC TRANSPORTER PERMEASE PROTEIN MG189-RELATED-RELATED"/>
    <property type="match status" value="1"/>
</dbReference>
<evidence type="ECO:0000313" key="10">
    <source>
        <dbReference type="Proteomes" id="UP001589619"/>
    </source>
</evidence>
<dbReference type="CDD" id="cd06261">
    <property type="entry name" value="TM_PBP2"/>
    <property type="match status" value="1"/>
</dbReference>
<feature type="transmembrane region" description="Helical" evidence="7">
    <location>
        <begin position="77"/>
        <end position="96"/>
    </location>
</feature>
<feature type="transmembrane region" description="Helical" evidence="7">
    <location>
        <begin position="181"/>
        <end position="203"/>
    </location>
</feature>
<proteinExistence type="inferred from homology"/>
<dbReference type="InterPro" id="IPR035906">
    <property type="entry name" value="MetI-like_sf"/>
</dbReference>
<keyword evidence="3" id="KW-1003">Cell membrane</keyword>
<evidence type="ECO:0000259" key="8">
    <source>
        <dbReference type="PROSITE" id="PS50928"/>
    </source>
</evidence>
<keyword evidence="5 7" id="KW-1133">Transmembrane helix</keyword>
<dbReference type="PROSITE" id="PS50928">
    <property type="entry name" value="ABC_TM1"/>
    <property type="match status" value="1"/>
</dbReference>
<gene>
    <name evidence="9" type="ORF">ACFFNY_17290</name>
</gene>
<name>A0ABV5VZB1_9BACL</name>
<comment type="caution">
    <text evidence="9">The sequence shown here is derived from an EMBL/GenBank/DDBJ whole genome shotgun (WGS) entry which is preliminary data.</text>
</comment>
<evidence type="ECO:0000256" key="7">
    <source>
        <dbReference type="RuleBase" id="RU363032"/>
    </source>
</evidence>
<evidence type="ECO:0000256" key="6">
    <source>
        <dbReference type="ARBA" id="ARBA00023136"/>
    </source>
</evidence>
<evidence type="ECO:0000256" key="3">
    <source>
        <dbReference type="ARBA" id="ARBA00022475"/>
    </source>
</evidence>
<keyword evidence="10" id="KW-1185">Reference proteome</keyword>
<feature type="transmembrane region" description="Helical" evidence="7">
    <location>
        <begin position="108"/>
        <end position="130"/>
    </location>
</feature>
<reference evidence="9 10" key="1">
    <citation type="submission" date="2024-09" db="EMBL/GenBank/DDBJ databases">
        <authorList>
            <person name="Sun Q."/>
            <person name="Mori K."/>
        </authorList>
    </citation>
    <scope>NUCLEOTIDE SEQUENCE [LARGE SCALE GENOMIC DNA]</scope>
    <source>
        <strain evidence="9 10">JCM 12520</strain>
    </source>
</reference>
<dbReference type="EMBL" id="JBHMAG010000012">
    <property type="protein sequence ID" value="MFB9753321.1"/>
    <property type="molecule type" value="Genomic_DNA"/>
</dbReference>
<dbReference type="RefSeq" id="WP_344901739.1">
    <property type="nucleotide sequence ID" value="NZ_BAAAYO010000001.1"/>
</dbReference>
<keyword evidence="2 7" id="KW-0813">Transport</keyword>
<comment type="subcellular location">
    <subcellularLocation>
        <location evidence="1 7">Cell membrane</location>
        <topology evidence="1 7">Multi-pass membrane protein</topology>
    </subcellularLocation>
</comment>
<evidence type="ECO:0000256" key="1">
    <source>
        <dbReference type="ARBA" id="ARBA00004651"/>
    </source>
</evidence>
<evidence type="ECO:0000256" key="4">
    <source>
        <dbReference type="ARBA" id="ARBA00022692"/>
    </source>
</evidence>
<keyword evidence="6 7" id="KW-0472">Membrane</keyword>
<feature type="transmembrane region" description="Helical" evidence="7">
    <location>
        <begin position="12"/>
        <end position="34"/>
    </location>
</feature>
<sequence>MRESYGDRLFYAANYTLLTLAALTCLFPLLHVLALSLSDPTAVLAGKVNIVPIRPRWDAYVQLIEGTSVMRSFGNSLTITTVGTLLCMLFTILAAYPLSRSYFVGRRTLTLAIVFTMIFSGGLIPTYLIVKSLGLVNGYGALWLPALVSAYNMLILKTFFEGLPEELIESSRIDGCSEWRLLTRIVLPLSGPVLATLTLFYAVGFWNSFMNVLIYIHDSHKTNLTVMVQQMISSQMLEDAAALRKDEVERLTTPEGLKAAAIMILILPMLAVYPFIQKYFVKGVMIGSIKG</sequence>
<dbReference type="Gene3D" id="1.10.3720.10">
    <property type="entry name" value="MetI-like"/>
    <property type="match status" value="1"/>
</dbReference>
<dbReference type="Proteomes" id="UP001589619">
    <property type="component" value="Unassembled WGS sequence"/>
</dbReference>
<dbReference type="SUPFAM" id="SSF161098">
    <property type="entry name" value="MetI-like"/>
    <property type="match status" value="1"/>
</dbReference>
<feature type="domain" description="ABC transmembrane type-1" evidence="8">
    <location>
        <begin position="73"/>
        <end position="276"/>
    </location>
</feature>
<comment type="similarity">
    <text evidence="7">Belongs to the binding-protein-dependent transport system permease family.</text>
</comment>
<protein>
    <submittedName>
        <fullName evidence="9">Carbohydrate ABC transporter permease</fullName>
    </submittedName>
</protein>
<feature type="transmembrane region" description="Helical" evidence="7">
    <location>
        <begin position="259"/>
        <end position="276"/>
    </location>
</feature>
<dbReference type="PANTHER" id="PTHR43744:SF9">
    <property type="entry name" value="POLYGALACTURONAN_RHAMNOGALACTURONAN TRANSPORT SYSTEM PERMEASE PROTEIN YTCP"/>
    <property type="match status" value="1"/>
</dbReference>
<accession>A0ABV5VZB1</accession>
<dbReference type="InterPro" id="IPR000515">
    <property type="entry name" value="MetI-like"/>
</dbReference>
<organism evidence="9 10">
    <name type="scientific">Paenibacillus hodogayensis</name>
    <dbReference type="NCBI Taxonomy" id="279208"/>
    <lineage>
        <taxon>Bacteria</taxon>
        <taxon>Bacillati</taxon>
        <taxon>Bacillota</taxon>
        <taxon>Bacilli</taxon>
        <taxon>Bacillales</taxon>
        <taxon>Paenibacillaceae</taxon>
        <taxon>Paenibacillus</taxon>
    </lineage>
</organism>